<accession>A0ABV9EE34</accession>
<dbReference type="Proteomes" id="UP001595891">
    <property type="component" value="Unassembled WGS sequence"/>
</dbReference>
<dbReference type="InterPro" id="IPR007278">
    <property type="entry name" value="DUF397"/>
</dbReference>
<sequence length="145" mass="15697">MTDDQGWITSSRTGSGQQCVQMKPTPAGIALRDSKNPSGTRLLAAPDVWRLFLAHAQRGFYDPPSSLSVPIGDVAKPAPGDLDLGRATWLDDVPRDEGRVRLSVAFVDGHVAVRSLPSMETLVFNPAEWLAWLFGAKAGEFDHLA</sequence>
<feature type="region of interest" description="Disordered" evidence="1">
    <location>
        <begin position="1"/>
        <end position="21"/>
    </location>
</feature>
<reference evidence="4" key="1">
    <citation type="journal article" date="2019" name="Int. J. Syst. Evol. Microbiol.">
        <title>The Global Catalogue of Microorganisms (GCM) 10K type strain sequencing project: providing services to taxonomists for standard genome sequencing and annotation.</title>
        <authorList>
            <consortium name="The Broad Institute Genomics Platform"/>
            <consortium name="The Broad Institute Genome Sequencing Center for Infectious Disease"/>
            <person name="Wu L."/>
            <person name="Ma J."/>
        </authorList>
    </citation>
    <scope>NUCLEOTIDE SEQUENCE [LARGE SCALE GENOMIC DNA]</scope>
    <source>
        <strain evidence="4">CCUG 49560</strain>
    </source>
</reference>
<feature type="compositionally biased region" description="Polar residues" evidence="1">
    <location>
        <begin position="7"/>
        <end position="20"/>
    </location>
</feature>
<proteinExistence type="predicted"/>
<dbReference type="Pfam" id="PF04149">
    <property type="entry name" value="DUF397"/>
    <property type="match status" value="1"/>
</dbReference>
<organism evidence="3 4">
    <name type="scientific">Sphaerisporangium corydalis</name>
    <dbReference type="NCBI Taxonomy" id="1441875"/>
    <lineage>
        <taxon>Bacteria</taxon>
        <taxon>Bacillati</taxon>
        <taxon>Actinomycetota</taxon>
        <taxon>Actinomycetes</taxon>
        <taxon>Streptosporangiales</taxon>
        <taxon>Streptosporangiaceae</taxon>
        <taxon>Sphaerisporangium</taxon>
    </lineage>
</organism>
<evidence type="ECO:0000313" key="3">
    <source>
        <dbReference type="EMBL" id="MFC4586580.1"/>
    </source>
</evidence>
<name>A0ABV9EE34_9ACTN</name>
<evidence type="ECO:0000259" key="2">
    <source>
        <dbReference type="Pfam" id="PF04149"/>
    </source>
</evidence>
<feature type="domain" description="DUF397" evidence="2">
    <location>
        <begin position="6"/>
        <end position="56"/>
    </location>
</feature>
<dbReference type="EMBL" id="JBHSFN010000005">
    <property type="protein sequence ID" value="MFC4586580.1"/>
    <property type="molecule type" value="Genomic_DNA"/>
</dbReference>
<evidence type="ECO:0000256" key="1">
    <source>
        <dbReference type="SAM" id="MobiDB-lite"/>
    </source>
</evidence>
<evidence type="ECO:0000313" key="4">
    <source>
        <dbReference type="Proteomes" id="UP001595891"/>
    </source>
</evidence>
<keyword evidence="4" id="KW-1185">Reference proteome</keyword>
<dbReference type="RefSeq" id="WP_262841408.1">
    <property type="nucleotide sequence ID" value="NZ_JANZYP010000005.1"/>
</dbReference>
<protein>
    <submittedName>
        <fullName evidence="3">DUF397 domain-containing protein</fullName>
    </submittedName>
</protein>
<gene>
    <name evidence="3" type="ORF">ACFO8L_10880</name>
</gene>
<comment type="caution">
    <text evidence="3">The sequence shown here is derived from an EMBL/GenBank/DDBJ whole genome shotgun (WGS) entry which is preliminary data.</text>
</comment>